<organism evidence="5 6">
    <name type="scientific">Streptosporangium nondiastaticum</name>
    <dbReference type="NCBI Taxonomy" id="35764"/>
    <lineage>
        <taxon>Bacteria</taxon>
        <taxon>Bacillati</taxon>
        <taxon>Actinomycetota</taxon>
        <taxon>Actinomycetes</taxon>
        <taxon>Streptosporangiales</taxon>
        <taxon>Streptosporangiaceae</taxon>
        <taxon>Streptosporangium</taxon>
    </lineage>
</organism>
<evidence type="ECO:0000313" key="6">
    <source>
        <dbReference type="Proteomes" id="UP000242427"/>
    </source>
</evidence>
<dbReference type="OrthoDB" id="9784774at2"/>
<dbReference type="GO" id="GO:0003824">
    <property type="term" value="F:catalytic activity"/>
    <property type="evidence" value="ECO:0007669"/>
    <property type="project" value="InterPro"/>
</dbReference>
<dbReference type="Pfam" id="PF01230">
    <property type="entry name" value="HIT"/>
    <property type="match status" value="1"/>
</dbReference>
<evidence type="ECO:0000256" key="2">
    <source>
        <dbReference type="PIRSR" id="PIRSR601310-3"/>
    </source>
</evidence>
<feature type="short sequence motif" description="Histidine triad motif" evidence="2 3">
    <location>
        <begin position="97"/>
        <end position="101"/>
    </location>
</feature>
<dbReference type="InterPro" id="IPR001310">
    <property type="entry name" value="Histidine_triad_HIT"/>
</dbReference>
<feature type="active site" description="Tele-AMP-histidine intermediate" evidence="1">
    <location>
        <position position="99"/>
    </location>
</feature>
<comment type="caution">
    <text evidence="5">The sequence shown here is derived from an EMBL/GenBank/DDBJ whole genome shotgun (WGS) entry which is preliminary data.</text>
</comment>
<reference evidence="5 6" key="1">
    <citation type="submission" date="2018-03" db="EMBL/GenBank/DDBJ databases">
        <title>Chitinolytic properties of Streptosporangium nondiastaticum TBG75A20.</title>
        <authorList>
            <person name="Gayathri V."/>
            <person name="Shiburaj S."/>
        </authorList>
    </citation>
    <scope>NUCLEOTIDE SEQUENCE [LARGE SCALE GENOMIC DNA]</scope>
    <source>
        <strain evidence="5 6">TBG75A20</strain>
    </source>
</reference>
<dbReference type="Gene3D" id="3.30.428.10">
    <property type="entry name" value="HIT-like"/>
    <property type="match status" value="1"/>
</dbReference>
<feature type="domain" description="HIT" evidence="4">
    <location>
        <begin position="7"/>
        <end position="112"/>
    </location>
</feature>
<dbReference type="Proteomes" id="UP000242427">
    <property type="component" value="Unassembled WGS sequence"/>
</dbReference>
<dbReference type="SUPFAM" id="SSF54197">
    <property type="entry name" value="HIT-like"/>
    <property type="match status" value="1"/>
</dbReference>
<evidence type="ECO:0000313" key="5">
    <source>
        <dbReference type="EMBL" id="PSJ26467.1"/>
    </source>
</evidence>
<dbReference type="AlphaFoldDB" id="A0A9X7PG05"/>
<gene>
    <name evidence="5" type="ORF">B7P34_22760</name>
</gene>
<dbReference type="GO" id="GO:0009117">
    <property type="term" value="P:nucleotide metabolic process"/>
    <property type="evidence" value="ECO:0007669"/>
    <property type="project" value="TreeGrafter"/>
</dbReference>
<sequence>MDEAACIFCEIAADGSAGHRVFEDAAAVAFLDARPLFPGHVLVVPRRHAETLTDLSADEVGPFFARVQRIAGAVERGMGAAGSFVAANNRVSQSVPHFHVHVVPRNRKDGLRGFFWPRGRYASDEEAAEVAARVRAALASGPGSPSGSGDARSVP</sequence>
<dbReference type="InterPro" id="IPR011146">
    <property type="entry name" value="HIT-like"/>
</dbReference>
<dbReference type="RefSeq" id="WP_106679277.1">
    <property type="nucleotide sequence ID" value="NZ_PXWG01000071.1"/>
</dbReference>
<dbReference type="PRINTS" id="PR00332">
    <property type="entry name" value="HISTRIAD"/>
</dbReference>
<evidence type="ECO:0000256" key="3">
    <source>
        <dbReference type="PROSITE-ProRule" id="PRU00464"/>
    </source>
</evidence>
<name>A0A9X7PG05_9ACTN</name>
<evidence type="ECO:0000259" key="4">
    <source>
        <dbReference type="PROSITE" id="PS51084"/>
    </source>
</evidence>
<accession>A0A9X7PG05</accession>
<dbReference type="InterPro" id="IPR036265">
    <property type="entry name" value="HIT-like_sf"/>
</dbReference>
<evidence type="ECO:0000256" key="1">
    <source>
        <dbReference type="PIRSR" id="PIRSR601310-1"/>
    </source>
</evidence>
<keyword evidence="6" id="KW-1185">Reference proteome</keyword>
<dbReference type="PANTHER" id="PTHR46648">
    <property type="entry name" value="HIT FAMILY PROTEIN 1"/>
    <property type="match status" value="1"/>
</dbReference>
<dbReference type="PANTHER" id="PTHR46648:SF1">
    <property type="entry name" value="ADENOSINE 5'-MONOPHOSPHORAMIDASE HNT1"/>
    <property type="match status" value="1"/>
</dbReference>
<protein>
    <submittedName>
        <fullName evidence="5">HIT family protein</fullName>
    </submittedName>
</protein>
<proteinExistence type="predicted"/>
<dbReference type="EMBL" id="PXWG01000071">
    <property type="protein sequence ID" value="PSJ26467.1"/>
    <property type="molecule type" value="Genomic_DNA"/>
</dbReference>
<dbReference type="PROSITE" id="PS51084">
    <property type="entry name" value="HIT_2"/>
    <property type="match status" value="1"/>
</dbReference>